<evidence type="ECO:0000256" key="6">
    <source>
        <dbReference type="SAM" id="Coils"/>
    </source>
</evidence>
<keyword evidence="6" id="KW-0175">Coiled coil</keyword>
<dbReference type="InterPro" id="IPR047187">
    <property type="entry name" value="SF1_C_Upf1"/>
</dbReference>
<comment type="caution">
    <text evidence="10">The sequence shown here is derived from an EMBL/GenBank/DDBJ whole genome shotgun (WGS) entry which is preliminary data.</text>
</comment>
<accession>A0ABS9VG99</accession>
<evidence type="ECO:0000313" key="10">
    <source>
        <dbReference type="EMBL" id="MCH7415462.1"/>
    </source>
</evidence>
<dbReference type="CDD" id="cd18808">
    <property type="entry name" value="SF1_C_Upf1"/>
    <property type="match status" value="1"/>
</dbReference>
<dbReference type="InterPro" id="IPR041679">
    <property type="entry name" value="DNA2/NAM7-like_C"/>
</dbReference>
<keyword evidence="2" id="KW-0547">Nucleotide-binding</keyword>
<keyword evidence="3" id="KW-0378">Hydrolase</keyword>
<proteinExistence type="inferred from homology"/>
<keyword evidence="4" id="KW-0347">Helicase</keyword>
<dbReference type="CDD" id="cd17934">
    <property type="entry name" value="DEXXQc_Upf1-like"/>
    <property type="match status" value="1"/>
</dbReference>
<protein>
    <submittedName>
        <fullName evidence="10">AAA domain-containing protein</fullName>
    </submittedName>
</protein>
<evidence type="ECO:0000256" key="4">
    <source>
        <dbReference type="ARBA" id="ARBA00022806"/>
    </source>
</evidence>
<dbReference type="SUPFAM" id="SSF52540">
    <property type="entry name" value="P-loop containing nucleoside triphosphate hydrolases"/>
    <property type="match status" value="1"/>
</dbReference>
<evidence type="ECO:0000259" key="9">
    <source>
        <dbReference type="Pfam" id="PF13087"/>
    </source>
</evidence>
<dbReference type="InterPro" id="IPR041677">
    <property type="entry name" value="DNA2/NAM7_AAA_11"/>
</dbReference>
<feature type="coiled-coil region" evidence="6">
    <location>
        <begin position="32"/>
        <end position="59"/>
    </location>
</feature>
<organism evidence="10 11">
    <name type="scientific">Belliella alkalica</name>
    <dbReference type="NCBI Taxonomy" id="1730871"/>
    <lineage>
        <taxon>Bacteria</taxon>
        <taxon>Pseudomonadati</taxon>
        <taxon>Bacteroidota</taxon>
        <taxon>Cytophagia</taxon>
        <taxon>Cytophagales</taxon>
        <taxon>Cyclobacteriaceae</taxon>
        <taxon>Belliella</taxon>
    </lineage>
</organism>
<feature type="domain" description="DUF2726" evidence="7">
    <location>
        <begin position="413"/>
        <end position="535"/>
    </location>
</feature>
<keyword evidence="5" id="KW-0067">ATP-binding</keyword>
<gene>
    <name evidence="10" type="ORF">MM213_18320</name>
</gene>
<dbReference type="PANTHER" id="PTHR43788:SF8">
    <property type="entry name" value="DNA-BINDING PROTEIN SMUBP-2"/>
    <property type="match status" value="1"/>
</dbReference>
<feature type="domain" description="DNA2/NAM7 helicase helicase" evidence="8">
    <location>
        <begin position="35"/>
        <end position="164"/>
    </location>
</feature>
<evidence type="ECO:0000256" key="3">
    <source>
        <dbReference type="ARBA" id="ARBA00022801"/>
    </source>
</evidence>
<sequence>MIKRFLYWLKFGIKDKTFFLKPLEEIILISQSKYYQSKISELTQEIRNLEGKLDKFAFDQKMAAYTDISMKLFKAALYSKYSHRKRKHYSLQELRRQSDEFVKDYPIILSTTYSLRNCLCDNFSYDYVIIDEASQADLATGALALSCAKNAVIVGDTKQLPNVVDKDMGIITEDIFSSYRLKECYRYSTNSLLSSLLALFPTIPKTLLREHYRCHPKIIEFCNQKFYNNQLVILSQNTPDRQPLIIYRTSFGNHARMKMNQRQIDTIRDEIIPKEKLHDLDLGIVTPYRMQTNALQEAFKDTAIIADTVDKFQGRENQVIILSTVDNEITEFTDNPNRLNVAISRAKEQLILVVNGNDITRDSNISDLIHYTEYQNFTVVQSELSSIFDLLYKGYEVERKRYIHKSGKVSAFDSENLMYSLIKEVLSSEKFIKYDVLSHFPIRNLIRDFSLLDTDERKYASNPLTHLDFLIYNKLGKIPILGIEVDGFEYHQQGSIQADRDQMKDAILKKYNFPILRFSTTGNSERKRLVDKLNKIQSFKERY</sequence>
<dbReference type="Pfam" id="PF13087">
    <property type="entry name" value="AAA_12"/>
    <property type="match status" value="1"/>
</dbReference>
<dbReference type="InterPro" id="IPR027417">
    <property type="entry name" value="P-loop_NTPase"/>
</dbReference>
<feature type="domain" description="DNA2/NAM7 helicase-like C-terminal" evidence="9">
    <location>
        <begin position="190"/>
        <end position="355"/>
    </location>
</feature>
<reference evidence="10" key="1">
    <citation type="submission" date="2022-03" db="EMBL/GenBank/DDBJ databases">
        <title>De novo assembled genomes of Belliella spp. (Cyclobacteriaceae) strains.</title>
        <authorList>
            <person name="Szabo A."/>
            <person name="Korponai K."/>
            <person name="Felfoldi T."/>
        </authorList>
    </citation>
    <scope>NUCLEOTIDE SEQUENCE</scope>
    <source>
        <strain evidence="10">DSM 111903</strain>
    </source>
</reference>
<evidence type="ECO:0000259" key="8">
    <source>
        <dbReference type="Pfam" id="PF13086"/>
    </source>
</evidence>
<evidence type="ECO:0000259" key="7">
    <source>
        <dbReference type="Pfam" id="PF10881"/>
    </source>
</evidence>
<keyword evidence="11" id="KW-1185">Reference proteome</keyword>
<dbReference type="Proteomes" id="UP001165430">
    <property type="component" value="Unassembled WGS sequence"/>
</dbReference>
<evidence type="ECO:0000313" key="11">
    <source>
        <dbReference type="Proteomes" id="UP001165430"/>
    </source>
</evidence>
<dbReference type="Pfam" id="PF13086">
    <property type="entry name" value="AAA_11"/>
    <property type="match status" value="1"/>
</dbReference>
<dbReference type="Gene3D" id="3.40.960.10">
    <property type="entry name" value="VSR Endonuclease"/>
    <property type="match status" value="1"/>
</dbReference>
<dbReference type="PANTHER" id="PTHR43788">
    <property type="entry name" value="DNA2/NAM7 HELICASE FAMILY MEMBER"/>
    <property type="match status" value="1"/>
</dbReference>
<dbReference type="Gene3D" id="3.40.50.300">
    <property type="entry name" value="P-loop containing nucleotide triphosphate hydrolases"/>
    <property type="match status" value="2"/>
</dbReference>
<dbReference type="Pfam" id="PF10881">
    <property type="entry name" value="DUF2726"/>
    <property type="match status" value="1"/>
</dbReference>
<evidence type="ECO:0000256" key="1">
    <source>
        <dbReference type="ARBA" id="ARBA00007913"/>
    </source>
</evidence>
<dbReference type="RefSeq" id="WP_241414348.1">
    <property type="nucleotide sequence ID" value="NZ_JAKZGO010000022.1"/>
</dbReference>
<dbReference type="EMBL" id="JAKZGO010000022">
    <property type="protein sequence ID" value="MCH7415462.1"/>
    <property type="molecule type" value="Genomic_DNA"/>
</dbReference>
<dbReference type="InterPro" id="IPR024402">
    <property type="entry name" value="DUF2726"/>
</dbReference>
<name>A0ABS9VG99_9BACT</name>
<evidence type="ECO:0000256" key="2">
    <source>
        <dbReference type="ARBA" id="ARBA00022741"/>
    </source>
</evidence>
<evidence type="ECO:0000256" key="5">
    <source>
        <dbReference type="ARBA" id="ARBA00022840"/>
    </source>
</evidence>
<dbReference type="InterPro" id="IPR050534">
    <property type="entry name" value="Coronavir_polyprotein_1ab"/>
</dbReference>
<comment type="similarity">
    <text evidence="1">Belongs to the DNA2/NAM7 helicase family.</text>
</comment>